<reference evidence="3 4" key="1">
    <citation type="submission" date="2018-06" db="EMBL/GenBank/DDBJ databases">
        <title>Paenibacillus imtechensis sp. nov.</title>
        <authorList>
            <person name="Pinnaka A.K."/>
            <person name="Singh H."/>
            <person name="Kaur M."/>
        </authorList>
    </citation>
    <scope>NUCLEOTIDE SEQUENCE [LARGE SCALE GENOMIC DNA]</scope>
    <source>
        <strain evidence="3 4">SMB1</strain>
    </source>
</reference>
<keyword evidence="2" id="KW-1133">Transmembrane helix</keyword>
<evidence type="ECO:0000313" key="4">
    <source>
        <dbReference type="Proteomes" id="UP000249522"/>
    </source>
</evidence>
<dbReference type="Proteomes" id="UP000249522">
    <property type="component" value="Unassembled WGS sequence"/>
</dbReference>
<dbReference type="RefSeq" id="WP_111146550.1">
    <property type="nucleotide sequence ID" value="NZ_QKRB01000043.1"/>
</dbReference>
<dbReference type="EMBL" id="QKRB01000043">
    <property type="protein sequence ID" value="PZD95805.1"/>
    <property type="molecule type" value="Genomic_DNA"/>
</dbReference>
<feature type="region of interest" description="Disordered" evidence="1">
    <location>
        <begin position="73"/>
        <end position="92"/>
    </location>
</feature>
<evidence type="ECO:0000256" key="2">
    <source>
        <dbReference type="SAM" id="Phobius"/>
    </source>
</evidence>
<keyword evidence="2" id="KW-0472">Membrane</keyword>
<dbReference type="AlphaFoldDB" id="A0A2W1LLQ8"/>
<name>A0A2W1LLQ8_9BACL</name>
<sequence length="374" mass="42195">MKEPNPQWYTRLKGNPHARKTFTPEKIRQIELLAASGGKRQARRRSLLLWPAAALVSAAVFLIFVFPILEQQSNQPPGGNRPPVDHPDDIAPPVIDQPAGNLLEIDFPEGEPQGTLGELLPFKSEDVTEVEWLHSAESAAIPIPVERKYTVINDLYWVNLDKTLARTEASGNPQTIFRIHTSNGRSWDIPYDVETNTYDISGQRFYANDAVLMMMHNVLDLESPLAAWDRVKEKARLEQESNEGGSVDESFQYDFEQLTVGGKDYESWSKELAESADAAEWTVSYYNDLLGEVQQIRFVAGALTLSLEIIFTSEDYRTPDGIGIGTTREEVTEILGPANLSTETKWSYKVGDYLKFHLYFEDDKVAYLSLTQTM</sequence>
<organism evidence="3 4">
    <name type="scientific">Paenibacillus sambharensis</name>
    <dbReference type="NCBI Taxonomy" id="1803190"/>
    <lineage>
        <taxon>Bacteria</taxon>
        <taxon>Bacillati</taxon>
        <taxon>Bacillota</taxon>
        <taxon>Bacilli</taxon>
        <taxon>Bacillales</taxon>
        <taxon>Paenibacillaceae</taxon>
        <taxon>Paenibacillus</taxon>
    </lineage>
</organism>
<accession>A0A2W1LLQ8</accession>
<gene>
    <name evidence="3" type="ORF">DNH61_10140</name>
</gene>
<evidence type="ECO:0000313" key="3">
    <source>
        <dbReference type="EMBL" id="PZD95805.1"/>
    </source>
</evidence>
<proteinExistence type="predicted"/>
<keyword evidence="2" id="KW-0812">Transmembrane</keyword>
<dbReference type="OrthoDB" id="2532896at2"/>
<feature type="transmembrane region" description="Helical" evidence="2">
    <location>
        <begin position="47"/>
        <end position="69"/>
    </location>
</feature>
<protein>
    <submittedName>
        <fullName evidence="3">Uncharacterized protein</fullName>
    </submittedName>
</protein>
<comment type="caution">
    <text evidence="3">The sequence shown here is derived from an EMBL/GenBank/DDBJ whole genome shotgun (WGS) entry which is preliminary data.</text>
</comment>
<keyword evidence="4" id="KW-1185">Reference proteome</keyword>
<evidence type="ECO:0000256" key="1">
    <source>
        <dbReference type="SAM" id="MobiDB-lite"/>
    </source>
</evidence>